<dbReference type="AlphaFoldDB" id="A0A4Q2M579"/>
<reference evidence="2 5" key="2">
    <citation type="submission" date="2020-07" db="EMBL/GenBank/DDBJ databases">
        <title>Sequencing the genomes of 1000 actinobacteria strains.</title>
        <authorList>
            <person name="Klenk H.-P."/>
        </authorList>
    </citation>
    <scope>NUCLEOTIDE SEQUENCE [LARGE SCALE GENOMIC DNA]</scope>
    <source>
        <strain evidence="2 5">DSM 23870</strain>
    </source>
</reference>
<keyword evidence="1" id="KW-0812">Transmembrane</keyword>
<dbReference type="Proteomes" id="UP000292686">
    <property type="component" value="Unassembled WGS sequence"/>
</dbReference>
<feature type="transmembrane region" description="Helical" evidence="1">
    <location>
        <begin position="34"/>
        <end position="61"/>
    </location>
</feature>
<feature type="transmembrane region" description="Helical" evidence="1">
    <location>
        <begin position="81"/>
        <end position="102"/>
    </location>
</feature>
<evidence type="ECO:0000256" key="1">
    <source>
        <dbReference type="SAM" id="Phobius"/>
    </source>
</evidence>
<keyword evidence="1" id="KW-1133">Transmembrane helix</keyword>
<comment type="caution">
    <text evidence="3">The sequence shown here is derived from an EMBL/GenBank/DDBJ whole genome shotgun (WGS) entry which is preliminary data.</text>
</comment>
<feature type="transmembrane region" description="Helical" evidence="1">
    <location>
        <begin position="191"/>
        <end position="209"/>
    </location>
</feature>
<evidence type="ECO:0000313" key="5">
    <source>
        <dbReference type="Proteomes" id="UP000581087"/>
    </source>
</evidence>
<dbReference type="SUPFAM" id="SSF56496">
    <property type="entry name" value="Fibrinogen C-terminal domain-like"/>
    <property type="match status" value="1"/>
</dbReference>
<dbReference type="Proteomes" id="UP000581087">
    <property type="component" value="Unassembled WGS sequence"/>
</dbReference>
<dbReference type="RefSeq" id="WP_129172840.1">
    <property type="nucleotide sequence ID" value="NZ_JACCBI010000001.1"/>
</dbReference>
<feature type="transmembrane region" description="Helical" evidence="1">
    <location>
        <begin position="221"/>
        <end position="249"/>
    </location>
</feature>
<protein>
    <submittedName>
        <fullName evidence="3">Uncharacterized protein</fullName>
    </submittedName>
</protein>
<sequence>MTTATAPAAFAAPGSTGTFHRLWRIVRLHLANPSIFIGIPWAIVGLASLVTITIAIIMRSAGATPDDLENMRYSWAVVSPQWYMVVVGVQAIGLTFQFALGFGTTRRDFWLGTSLIFVLVSAANAVAIALLVQLEKATGGWWVGAHMFDSLWYGLDGFVVDLFSTFSLQLFVLVVGAAVTTVYMRWRMPGMLALIAGFAVLMLAVIAYFTFSGNWDEVFGWLGSIGIAGAFGLLLGLSIVLLAAGYLVIRRATPRS</sequence>
<dbReference type="EMBL" id="JACCBI010000001">
    <property type="protein sequence ID" value="NYD66596.1"/>
    <property type="molecule type" value="Genomic_DNA"/>
</dbReference>
<keyword evidence="1" id="KW-0472">Membrane</keyword>
<feature type="transmembrane region" description="Helical" evidence="1">
    <location>
        <begin position="152"/>
        <end position="179"/>
    </location>
</feature>
<organism evidence="3 4">
    <name type="scientific">Agromyces atrinae</name>
    <dbReference type="NCBI Taxonomy" id="592376"/>
    <lineage>
        <taxon>Bacteria</taxon>
        <taxon>Bacillati</taxon>
        <taxon>Actinomycetota</taxon>
        <taxon>Actinomycetes</taxon>
        <taxon>Micrococcales</taxon>
        <taxon>Microbacteriaceae</taxon>
        <taxon>Agromyces</taxon>
    </lineage>
</organism>
<dbReference type="EMBL" id="SDPM01000002">
    <property type="protein sequence ID" value="RXZ87265.1"/>
    <property type="molecule type" value="Genomic_DNA"/>
</dbReference>
<dbReference type="InterPro" id="IPR036056">
    <property type="entry name" value="Fibrinogen-like_C"/>
</dbReference>
<name>A0A4Q2M579_9MICO</name>
<evidence type="ECO:0000313" key="2">
    <source>
        <dbReference type="EMBL" id="NYD66596.1"/>
    </source>
</evidence>
<evidence type="ECO:0000313" key="4">
    <source>
        <dbReference type="Proteomes" id="UP000292686"/>
    </source>
</evidence>
<evidence type="ECO:0000313" key="3">
    <source>
        <dbReference type="EMBL" id="RXZ87265.1"/>
    </source>
</evidence>
<keyword evidence="4" id="KW-1185">Reference proteome</keyword>
<dbReference type="OrthoDB" id="3209791at2"/>
<proteinExistence type="predicted"/>
<gene>
    <name evidence="2" type="ORF">BJ972_001115</name>
    <name evidence="3" type="ORF">ESP50_04920</name>
</gene>
<accession>A0A4Q2M579</accession>
<feature type="transmembrane region" description="Helical" evidence="1">
    <location>
        <begin position="109"/>
        <end position="132"/>
    </location>
</feature>
<reference evidence="3 4" key="1">
    <citation type="submission" date="2019-01" db="EMBL/GenBank/DDBJ databases">
        <title>Agromyces.</title>
        <authorList>
            <person name="Li J."/>
        </authorList>
    </citation>
    <scope>NUCLEOTIDE SEQUENCE [LARGE SCALE GENOMIC DNA]</scope>
    <source>
        <strain evidence="3 4">DSM 23870</strain>
    </source>
</reference>